<comment type="caution">
    <text evidence="2">The sequence shown here is derived from an EMBL/GenBank/DDBJ whole genome shotgun (WGS) entry which is preliminary data.</text>
</comment>
<dbReference type="AlphaFoldDB" id="A0A4U5TT11"/>
<dbReference type="RefSeq" id="WP_138931181.1">
    <property type="nucleotide sequence ID" value="NZ_SWMU01000001.1"/>
</dbReference>
<evidence type="ECO:0000313" key="2">
    <source>
        <dbReference type="EMBL" id="TKS57480.1"/>
    </source>
</evidence>
<evidence type="ECO:0000259" key="1">
    <source>
        <dbReference type="Pfam" id="PF12705"/>
    </source>
</evidence>
<accession>A0A4U5TT11</accession>
<dbReference type="OrthoDB" id="9762792at2"/>
<name>A0A4U5TT11_9FLAO</name>
<dbReference type="InterPro" id="IPR011604">
    <property type="entry name" value="PDDEXK-like_dom_sf"/>
</dbReference>
<dbReference type="InterPro" id="IPR027417">
    <property type="entry name" value="P-loop_NTPase"/>
</dbReference>
<dbReference type="Gene3D" id="3.90.320.10">
    <property type="match status" value="1"/>
</dbReference>
<feature type="domain" description="PD-(D/E)XK endonuclease-like" evidence="1">
    <location>
        <begin position="631"/>
        <end position="888"/>
    </location>
</feature>
<dbReference type="InterPro" id="IPR038726">
    <property type="entry name" value="PDDEXK_AddAB-type"/>
</dbReference>
<dbReference type="Proteomes" id="UP000306552">
    <property type="component" value="Unassembled WGS sequence"/>
</dbReference>
<evidence type="ECO:0000313" key="3">
    <source>
        <dbReference type="Proteomes" id="UP000306552"/>
    </source>
</evidence>
<reference evidence="2 3" key="1">
    <citation type="submission" date="2019-04" db="EMBL/GenBank/DDBJ databases">
        <title>Psychroflexus halotolerans sp. nov., isolated from a marine solar saltern.</title>
        <authorList>
            <person name="Feng X."/>
        </authorList>
    </citation>
    <scope>NUCLEOTIDE SEQUENCE [LARGE SCALE GENOMIC DNA]</scope>
    <source>
        <strain evidence="2 3">WDS2C27</strain>
    </source>
</reference>
<dbReference type="Pfam" id="PF12705">
    <property type="entry name" value="PDDEXK_1"/>
    <property type="match status" value="1"/>
</dbReference>
<dbReference type="SUPFAM" id="SSF52540">
    <property type="entry name" value="P-loop containing nucleoside triphosphate hydrolases"/>
    <property type="match status" value="1"/>
</dbReference>
<sequence length="895" mass="105394">MQTFLDDFVKYYSANFDLSLKNQTIILPSKRSVAALKKTFTNHFDTLWLPEITDILSFIKKVSQIEILDHQESILEFYKVYSSLHKENQYDSYENYYSWASVLINDFNEIDRFLINPEHFFKDNKSIKTLNYFGEEKTEMIKSYIKFWEKLPLYYSTFKNHCLKINKASQGLAYRMASEKIYGYIEEYNNPIIFLGFNALNKAEEQIVECCLKQKIGYLVWDIDQNYLSEPTHPANTFIVNYQKKWSSYRNYLVNLKSALFSKPKQITIHSSSRYVGQAKAVANILQSSNFNDSKKTAVILNDENLLFPILNSLPDNVHEVNITMGLTLNKSPITDFINLLIAHQVKHKDELSNDMMSQLIHHQLLFHIDNINLNPLIYFIDNNEAHKYFYNDFDTIFKKDSIEHLFLSCLKLYSTPVEFIEAIIKFIGSIQISKPLKFEVYLKSYQNIFLRLYEIIKSNPNLSHKAVEIIFKDLEESEKLSFQGSKDSGLQIMGMLESRLLDFETIIFTSVNEGILPAGKTDNSYITYDLKKQYSMPTHTEKDAIYAYHFFRLFQRAEHCHIIYDNDQTGFNKGEKSRFLSYLEIFKSKYHKINSKDFHLSTKLKKNQHLEVQKTPEILNKLKDLIQNGLSSTALTTYILNPILFYKRYILKVKEPETKDDTINHRDFGTLIHSTVEELYKNISNLDYNYIEECQKVYPSILKTKFDLLYVQDSFKKGPNRIKFEIAKASLDRFFNQEKKFQKNSDLEIVDIEKPVECLLKIDENTIKLKGYIDRIDKYDNELRIIDLKTGKVEPKNLKFKDFNHLITDYDYAKAFQVLFYALIYSKNFNVDQMKAGIISFKNLNSWFMPLNFNGKTTIDDSILIEFEHYLHQLINEILDPNIPFKEKDVNFES</sequence>
<gene>
    <name evidence="2" type="ORF">FCN74_03425</name>
</gene>
<keyword evidence="3" id="KW-1185">Reference proteome</keyword>
<dbReference type="EMBL" id="SWMU01000001">
    <property type="protein sequence ID" value="TKS57480.1"/>
    <property type="molecule type" value="Genomic_DNA"/>
</dbReference>
<proteinExistence type="predicted"/>
<organism evidence="2 3">
    <name type="scientific">Mesohalobacter halotolerans</name>
    <dbReference type="NCBI Taxonomy" id="1883405"/>
    <lineage>
        <taxon>Bacteria</taxon>
        <taxon>Pseudomonadati</taxon>
        <taxon>Bacteroidota</taxon>
        <taxon>Flavobacteriia</taxon>
        <taxon>Flavobacteriales</taxon>
        <taxon>Flavobacteriaceae</taxon>
        <taxon>Mesohalobacter</taxon>
    </lineage>
</organism>
<protein>
    <recommendedName>
        <fullName evidence="1">PD-(D/E)XK endonuclease-like domain-containing protein</fullName>
    </recommendedName>
</protein>